<dbReference type="AlphaFoldDB" id="A0AAD8IB42"/>
<dbReference type="InterPro" id="IPR025756">
    <property type="entry name" value="Myb_CC_LHEQLE"/>
</dbReference>
<dbReference type="FunFam" id="1.10.10.60:FF:000002">
    <property type="entry name" value="Myb family transcription factor"/>
    <property type="match status" value="1"/>
</dbReference>
<dbReference type="GO" id="GO:0005634">
    <property type="term" value="C:nucleus"/>
    <property type="evidence" value="ECO:0007669"/>
    <property type="project" value="UniProtKB-SubCell"/>
</dbReference>
<evidence type="ECO:0000313" key="9">
    <source>
        <dbReference type="Proteomes" id="UP001237642"/>
    </source>
</evidence>
<proteinExistence type="inferred from homology"/>
<reference evidence="8" key="1">
    <citation type="submission" date="2023-02" db="EMBL/GenBank/DDBJ databases">
        <title>Genome of toxic invasive species Heracleum sosnowskyi carries increased number of genes despite the absence of recent whole-genome duplications.</title>
        <authorList>
            <person name="Schelkunov M."/>
            <person name="Shtratnikova V."/>
            <person name="Makarenko M."/>
            <person name="Klepikova A."/>
            <person name="Omelchenko D."/>
            <person name="Novikova G."/>
            <person name="Obukhova E."/>
            <person name="Bogdanov V."/>
            <person name="Penin A."/>
            <person name="Logacheva M."/>
        </authorList>
    </citation>
    <scope>NUCLEOTIDE SEQUENCE</scope>
    <source>
        <strain evidence="8">Hsosn_3</strain>
        <tissue evidence="8">Leaf</tissue>
    </source>
</reference>
<dbReference type="GO" id="GO:0003677">
    <property type="term" value="F:DNA binding"/>
    <property type="evidence" value="ECO:0007669"/>
    <property type="project" value="InterPro"/>
</dbReference>
<dbReference type="GO" id="GO:0003700">
    <property type="term" value="F:DNA-binding transcription factor activity"/>
    <property type="evidence" value="ECO:0007669"/>
    <property type="project" value="InterPro"/>
</dbReference>
<name>A0AAD8IB42_9APIA</name>
<dbReference type="Pfam" id="PF00249">
    <property type="entry name" value="Myb_DNA-binding"/>
    <property type="match status" value="1"/>
</dbReference>
<organism evidence="8 9">
    <name type="scientific">Heracleum sosnowskyi</name>
    <dbReference type="NCBI Taxonomy" id="360622"/>
    <lineage>
        <taxon>Eukaryota</taxon>
        <taxon>Viridiplantae</taxon>
        <taxon>Streptophyta</taxon>
        <taxon>Embryophyta</taxon>
        <taxon>Tracheophyta</taxon>
        <taxon>Spermatophyta</taxon>
        <taxon>Magnoliopsida</taxon>
        <taxon>eudicotyledons</taxon>
        <taxon>Gunneridae</taxon>
        <taxon>Pentapetalae</taxon>
        <taxon>asterids</taxon>
        <taxon>campanulids</taxon>
        <taxon>Apiales</taxon>
        <taxon>Apiaceae</taxon>
        <taxon>Apioideae</taxon>
        <taxon>apioid superclade</taxon>
        <taxon>Tordylieae</taxon>
        <taxon>Tordyliinae</taxon>
        <taxon>Heracleum</taxon>
    </lineage>
</organism>
<evidence type="ECO:0000256" key="5">
    <source>
        <dbReference type="ARBA" id="ARBA00023163"/>
    </source>
</evidence>
<gene>
    <name evidence="8" type="ORF">POM88_028011</name>
</gene>
<evidence type="ECO:0000256" key="1">
    <source>
        <dbReference type="ARBA" id="ARBA00004123"/>
    </source>
</evidence>
<dbReference type="Gene3D" id="1.10.10.60">
    <property type="entry name" value="Homeodomain-like"/>
    <property type="match status" value="1"/>
</dbReference>
<comment type="subcellular location">
    <subcellularLocation>
        <location evidence="1">Nucleus</location>
    </subcellularLocation>
</comment>
<keyword evidence="6" id="KW-0539">Nucleus</keyword>
<keyword evidence="3" id="KW-0805">Transcription regulation</keyword>
<keyword evidence="9" id="KW-1185">Reference proteome</keyword>
<dbReference type="PANTHER" id="PTHR31499">
    <property type="entry name" value="MYB FAMILY TRANSCRIPTION FACTOR PHL11"/>
    <property type="match status" value="1"/>
</dbReference>
<reference evidence="8" key="2">
    <citation type="submission" date="2023-05" db="EMBL/GenBank/DDBJ databases">
        <authorList>
            <person name="Schelkunov M.I."/>
        </authorList>
    </citation>
    <scope>NUCLEOTIDE SEQUENCE</scope>
    <source>
        <strain evidence="8">Hsosn_3</strain>
        <tissue evidence="8">Leaf</tissue>
    </source>
</reference>
<protein>
    <submittedName>
        <fullName evidence="8">HTH myb-type domain-containing protein</fullName>
    </submittedName>
</protein>
<dbReference type="InterPro" id="IPR009057">
    <property type="entry name" value="Homeodomain-like_sf"/>
</dbReference>
<dbReference type="Pfam" id="PF14379">
    <property type="entry name" value="Myb_CC_LHEQLE"/>
    <property type="match status" value="1"/>
</dbReference>
<dbReference type="EMBL" id="JAUIZM010000006">
    <property type="protein sequence ID" value="KAK1381267.1"/>
    <property type="molecule type" value="Genomic_DNA"/>
</dbReference>
<comment type="caution">
    <text evidence="8">The sequence shown here is derived from an EMBL/GenBank/DDBJ whole genome shotgun (WGS) entry which is preliminary data.</text>
</comment>
<sequence length="295" mass="32430">MYSSIRSLPLDGHGEFNNSVDGSGLCSDPCLVLTSDPKPRLRWTGELHERFVDAVAQLGGPDKATPKTILRTMGVKGLTLYHLKSHLQKFRMGKQSCKEFTENSKDASCIAESQDTGSSTSASSRIMAQDLNDGFQVTEALRVQMEVQRRLHDQLEVQRRLQLRIEAQGRYLQSILEKACKALDDQTVASVGLDTAREELSALAIKVANDCQQVMTVPSLSEIARALENKNPIAVSGSIGDCSFDSSLTSNVNQLSPIGMSSQAAALKKRPRTFSNLSPLDSNLRQVEWMMRNIS</sequence>
<dbReference type="PROSITE" id="PS51294">
    <property type="entry name" value="HTH_MYB"/>
    <property type="match status" value="1"/>
</dbReference>
<dbReference type="PANTHER" id="PTHR31499:SF6">
    <property type="entry name" value="PROTEIN PHR1-LIKE 2"/>
    <property type="match status" value="1"/>
</dbReference>
<dbReference type="InterPro" id="IPR017930">
    <property type="entry name" value="Myb_dom"/>
</dbReference>
<dbReference type="InterPro" id="IPR001005">
    <property type="entry name" value="SANT/Myb"/>
</dbReference>
<evidence type="ECO:0000256" key="2">
    <source>
        <dbReference type="ARBA" id="ARBA00006783"/>
    </source>
</evidence>
<evidence type="ECO:0000256" key="3">
    <source>
        <dbReference type="ARBA" id="ARBA00023015"/>
    </source>
</evidence>
<evidence type="ECO:0000256" key="6">
    <source>
        <dbReference type="ARBA" id="ARBA00023242"/>
    </source>
</evidence>
<keyword evidence="4" id="KW-0175">Coiled coil</keyword>
<feature type="domain" description="HTH myb-type" evidence="7">
    <location>
        <begin position="35"/>
        <end position="95"/>
    </location>
</feature>
<evidence type="ECO:0000256" key="4">
    <source>
        <dbReference type="ARBA" id="ARBA00023054"/>
    </source>
</evidence>
<dbReference type="Proteomes" id="UP001237642">
    <property type="component" value="Unassembled WGS sequence"/>
</dbReference>
<dbReference type="SUPFAM" id="SSF46689">
    <property type="entry name" value="Homeodomain-like"/>
    <property type="match status" value="1"/>
</dbReference>
<dbReference type="NCBIfam" id="TIGR01557">
    <property type="entry name" value="myb_SHAQKYF"/>
    <property type="match status" value="1"/>
</dbReference>
<dbReference type="InterPro" id="IPR006447">
    <property type="entry name" value="Myb_dom_plants"/>
</dbReference>
<comment type="similarity">
    <text evidence="2">Belongs to the MYB-CC family.</text>
</comment>
<dbReference type="InterPro" id="IPR046955">
    <property type="entry name" value="PHR1-like"/>
</dbReference>
<accession>A0AAD8IB42</accession>
<evidence type="ECO:0000259" key="7">
    <source>
        <dbReference type="PROSITE" id="PS51294"/>
    </source>
</evidence>
<evidence type="ECO:0000313" key="8">
    <source>
        <dbReference type="EMBL" id="KAK1381267.1"/>
    </source>
</evidence>
<keyword evidence="5" id="KW-0804">Transcription</keyword>